<feature type="transmembrane region" description="Helical" evidence="6">
    <location>
        <begin position="98"/>
        <end position="116"/>
    </location>
</feature>
<reference evidence="8 9" key="1">
    <citation type="journal article" date="2023" name="Int. J. Mol. Sci.">
        <title>De Novo Assembly and Annotation of 11 Diverse Shrub Willow (Salix) Genomes Reveals Novel Gene Organization in Sex-Linked Regions.</title>
        <authorList>
            <person name="Hyden B."/>
            <person name="Feng K."/>
            <person name="Yates T.B."/>
            <person name="Jawdy S."/>
            <person name="Cereghino C."/>
            <person name="Smart L.B."/>
            <person name="Muchero W."/>
        </authorList>
    </citation>
    <scope>NUCLEOTIDE SEQUENCE [LARGE SCALE GENOMIC DNA]</scope>
    <source>
        <tissue evidence="8">Shoot tip</tissue>
    </source>
</reference>
<feature type="domain" description="Integral membrane bound transporter" evidence="7">
    <location>
        <begin position="466"/>
        <end position="593"/>
    </location>
</feature>
<evidence type="ECO:0000313" key="9">
    <source>
        <dbReference type="Proteomes" id="UP001162972"/>
    </source>
</evidence>
<evidence type="ECO:0000256" key="2">
    <source>
        <dbReference type="ARBA" id="ARBA00022475"/>
    </source>
</evidence>
<feature type="transmembrane region" description="Helical" evidence="6">
    <location>
        <begin position="153"/>
        <end position="174"/>
    </location>
</feature>
<feature type="transmembrane region" description="Helical" evidence="6">
    <location>
        <begin position="195"/>
        <end position="214"/>
    </location>
</feature>
<protein>
    <recommendedName>
        <fullName evidence="7">Integral membrane bound transporter domain-containing protein</fullName>
    </recommendedName>
</protein>
<feature type="transmembrane region" description="Helical" evidence="6">
    <location>
        <begin position="576"/>
        <end position="597"/>
    </location>
</feature>
<comment type="caution">
    <text evidence="8">The sequence shown here is derived from an EMBL/GenBank/DDBJ whole genome shotgun (WGS) entry which is preliminary data.</text>
</comment>
<keyword evidence="2" id="KW-1003">Cell membrane</keyword>
<sequence>MSATTAKDPIRAVWIERLSSALRTALACSVVGCATLYGPAKLSHFLAYPAFSYVTAILIVSDATLGDSLRGCWHTLYATFQVMIPCILSLHLIGPARFGSGLAAVAVAITTFMVALPESTPLMAKRIAFGQTVIVYVGAAIHGPETGVVTHPIHVASSTALGALASVLAMLIPYPRLACCKFYFEKARSRMKPLLFPNIACLVQIIEIIPLSPWPPMVPCASSFKVSIFEPTTPNPMNFEKVLFSEVAFVRKTRRLYVENVSERLNIYVEALTAQNKQAATDLLSRAKFLSVTGAKHLQTIKDNRGGMVCEKSQIRKLDPGENLQDIEILMKGVEIAVDSCPSFPLRMIDEGIKQVLLDVKGKIGLKLQNAKCLAPFDATTAPEAELPAFFFLYCLELLLREFPVARNPECSSENTNKTDHTGDVASTRDEEKANLRKTWSFSPMKLPNMERWTFAIKSSLSLGFAVLLGLIFNKENGYWSGLIIATSVVTERQATFTVTNARGQGTAIGSVYGILCCFIFQRLVDFRFLPLLPWIIFTSFLRHSRMYGHAGGISAVTGALLILGRKNYGPPNEFAAARLVEACIGLICFIMVEILWRPARAATLAKTELAGSLSALRDCINDVSQLGAGQKSVLSSSIPALRRKHQEVKSRISNLEKFIAEAEAEPNFWFLPFYGACYRRLLVCLRKMEHLLLFVAFEIETLSQVSDRLQELINNIYLHPLAAEVGCSLNSIGELISISSLRKISISDRDEIELGKSSSPSADVVFWTFILDGEVENSIPRHSNEEADEIEKRKGAQELKSRLILCIYSLEFCISSLIKETREIEKHVKELVAWENP</sequence>
<feature type="transmembrane region" description="Helical" evidence="6">
    <location>
        <begin position="547"/>
        <end position="564"/>
    </location>
</feature>
<feature type="transmembrane region" description="Helical" evidence="6">
    <location>
        <begin position="46"/>
        <end position="65"/>
    </location>
</feature>
<evidence type="ECO:0000256" key="6">
    <source>
        <dbReference type="SAM" id="Phobius"/>
    </source>
</evidence>
<dbReference type="GO" id="GO:0005886">
    <property type="term" value="C:plasma membrane"/>
    <property type="evidence" value="ECO:0007669"/>
    <property type="project" value="UniProtKB-SubCell"/>
</dbReference>
<evidence type="ECO:0000256" key="3">
    <source>
        <dbReference type="ARBA" id="ARBA00022692"/>
    </source>
</evidence>
<proteinExistence type="predicted"/>
<dbReference type="AlphaFoldDB" id="A0AAD6JMT9"/>
<name>A0AAD6JMT9_9ROSI</name>
<evidence type="ECO:0000256" key="5">
    <source>
        <dbReference type="ARBA" id="ARBA00023136"/>
    </source>
</evidence>
<gene>
    <name evidence="8" type="ORF">OIU84_011263</name>
</gene>
<dbReference type="PANTHER" id="PTHR30509:SF34">
    <property type="entry name" value="F3L24.34 PROTEIN"/>
    <property type="match status" value="1"/>
</dbReference>
<evidence type="ECO:0000256" key="1">
    <source>
        <dbReference type="ARBA" id="ARBA00004651"/>
    </source>
</evidence>
<dbReference type="Proteomes" id="UP001162972">
    <property type="component" value="Chromosome 6"/>
</dbReference>
<keyword evidence="3 6" id="KW-0812">Transmembrane</keyword>
<feature type="transmembrane region" description="Helical" evidence="6">
    <location>
        <begin position="72"/>
        <end position="92"/>
    </location>
</feature>
<evidence type="ECO:0000259" key="7">
    <source>
        <dbReference type="Pfam" id="PF13515"/>
    </source>
</evidence>
<dbReference type="EMBL" id="JAPFFJ010000016">
    <property type="protein sequence ID" value="KAJ6407919.1"/>
    <property type="molecule type" value="Genomic_DNA"/>
</dbReference>
<feature type="transmembrane region" description="Helical" evidence="6">
    <location>
        <begin position="453"/>
        <end position="473"/>
    </location>
</feature>
<keyword evidence="4 6" id="KW-1133">Transmembrane helix</keyword>
<evidence type="ECO:0000256" key="4">
    <source>
        <dbReference type="ARBA" id="ARBA00022989"/>
    </source>
</evidence>
<dbReference type="Pfam" id="PF13515">
    <property type="entry name" value="FUSC_2"/>
    <property type="match status" value="1"/>
</dbReference>
<evidence type="ECO:0000313" key="8">
    <source>
        <dbReference type="EMBL" id="KAJ6407919.1"/>
    </source>
</evidence>
<organism evidence="8 9">
    <name type="scientific">Salix udensis</name>
    <dbReference type="NCBI Taxonomy" id="889485"/>
    <lineage>
        <taxon>Eukaryota</taxon>
        <taxon>Viridiplantae</taxon>
        <taxon>Streptophyta</taxon>
        <taxon>Embryophyta</taxon>
        <taxon>Tracheophyta</taxon>
        <taxon>Spermatophyta</taxon>
        <taxon>Magnoliopsida</taxon>
        <taxon>eudicotyledons</taxon>
        <taxon>Gunneridae</taxon>
        <taxon>Pentapetalae</taxon>
        <taxon>rosids</taxon>
        <taxon>fabids</taxon>
        <taxon>Malpighiales</taxon>
        <taxon>Salicaceae</taxon>
        <taxon>Saliceae</taxon>
        <taxon>Salix</taxon>
    </lineage>
</organism>
<accession>A0AAD6JMT9</accession>
<keyword evidence="5 6" id="KW-0472">Membrane</keyword>
<dbReference type="PANTHER" id="PTHR30509">
    <property type="entry name" value="P-HYDROXYBENZOIC ACID EFFLUX PUMP SUBUNIT-RELATED"/>
    <property type="match status" value="1"/>
</dbReference>
<dbReference type="InterPro" id="IPR049453">
    <property type="entry name" value="Memb_transporter_dom"/>
</dbReference>
<keyword evidence="9" id="KW-1185">Reference proteome</keyword>
<comment type="subcellular location">
    <subcellularLocation>
        <location evidence="1">Cell membrane</location>
        <topology evidence="1">Multi-pass membrane protein</topology>
    </subcellularLocation>
</comment>